<dbReference type="InterPro" id="IPR050191">
    <property type="entry name" value="ATP-dep_DNA_ligase"/>
</dbReference>
<dbReference type="GO" id="GO:0006310">
    <property type="term" value="P:DNA recombination"/>
    <property type="evidence" value="ECO:0007669"/>
    <property type="project" value="InterPro"/>
</dbReference>
<sequence length="197" mass="23327">MRNLKDMEISPIFPMQPIPYFGEELEGEWIVEPKIDGWRLQIIKYKDERVEFWGRRLEKNPNWTKNLSYLIPYLKEIFPGTLLDSELYSTKGRRGIPSVMARTNLAKPIIYVFDIVFLNGVFIGDKPLRERKLLLRELILKPPFYFLEYKPLEDWEIALRETLKMGFEGIVIKDLDSPYLISKSAPIATHHWRKIKG</sequence>
<dbReference type="SUPFAM" id="SSF56091">
    <property type="entry name" value="DNA ligase/mRNA capping enzyme, catalytic domain"/>
    <property type="match status" value="1"/>
</dbReference>
<comment type="similarity">
    <text evidence="1">Belongs to the ATP-dependent DNA ligase family.</text>
</comment>
<dbReference type="PANTHER" id="PTHR45674:SF4">
    <property type="entry name" value="DNA LIGASE 1"/>
    <property type="match status" value="1"/>
</dbReference>
<proteinExistence type="inferred from homology"/>
<evidence type="ECO:0000256" key="1">
    <source>
        <dbReference type="ARBA" id="ARBA00007572"/>
    </source>
</evidence>
<protein>
    <recommendedName>
        <fullName evidence="3">ATP-dependent DNA ligase family profile domain-containing protein</fullName>
    </recommendedName>
</protein>
<name>A0A7C4JRX4_9BACT</name>
<dbReference type="AlphaFoldDB" id="A0A7C4JRX4"/>
<accession>A0A7C4JRX4</accession>
<dbReference type="PROSITE" id="PS50160">
    <property type="entry name" value="DNA_LIGASE_A3"/>
    <property type="match status" value="1"/>
</dbReference>
<dbReference type="GO" id="GO:0003910">
    <property type="term" value="F:DNA ligase (ATP) activity"/>
    <property type="evidence" value="ECO:0007669"/>
    <property type="project" value="InterPro"/>
</dbReference>
<dbReference type="PANTHER" id="PTHR45674">
    <property type="entry name" value="DNA LIGASE 1/3 FAMILY MEMBER"/>
    <property type="match status" value="1"/>
</dbReference>
<evidence type="ECO:0000313" key="4">
    <source>
        <dbReference type="EMBL" id="HGQ86349.1"/>
    </source>
</evidence>
<keyword evidence="2" id="KW-0436">Ligase</keyword>
<evidence type="ECO:0000259" key="3">
    <source>
        <dbReference type="PROSITE" id="PS50160"/>
    </source>
</evidence>
<reference evidence="4" key="1">
    <citation type="journal article" date="2020" name="mSystems">
        <title>Genome- and Community-Level Interaction Insights into Carbon Utilization and Element Cycling Functions of Hydrothermarchaeota in Hydrothermal Sediment.</title>
        <authorList>
            <person name="Zhou Z."/>
            <person name="Liu Y."/>
            <person name="Xu W."/>
            <person name="Pan J."/>
            <person name="Luo Z.H."/>
            <person name="Li M."/>
        </authorList>
    </citation>
    <scope>NUCLEOTIDE SEQUENCE [LARGE SCALE GENOMIC DNA]</scope>
    <source>
        <strain evidence="4">SpSt-6</strain>
    </source>
</reference>
<gene>
    <name evidence="4" type="ORF">ENT66_08835</name>
</gene>
<organism evidence="4">
    <name type="scientific">Thermodesulfobacterium geofontis</name>
    <dbReference type="NCBI Taxonomy" id="1295609"/>
    <lineage>
        <taxon>Bacteria</taxon>
        <taxon>Pseudomonadati</taxon>
        <taxon>Thermodesulfobacteriota</taxon>
        <taxon>Thermodesulfobacteria</taxon>
        <taxon>Thermodesulfobacteriales</taxon>
        <taxon>Thermodesulfobacteriaceae</taxon>
        <taxon>Thermodesulfobacterium</taxon>
    </lineage>
</organism>
<dbReference type="EMBL" id="DSZN01000137">
    <property type="protein sequence ID" value="HGQ86349.1"/>
    <property type="molecule type" value="Genomic_DNA"/>
</dbReference>
<dbReference type="Pfam" id="PF01068">
    <property type="entry name" value="DNA_ligase_A_M"/>
    <property type="match status" value="1"/>
</dbReference>
<comment type="caution">
    <text evidence="4">The sequence shown here is derived from an EMBL/GenBank/DDBJ whole genome shotgun (WGS) entry which is preliminary data.</text>
</comment>
<dbReference type="GO" id="GO:0005524">
    <property type="term" value="F:ATP binding"/>
    <property type="evidence" value="ECO:0007669"/>
    <property type="project" value="InterPro"/>
</dbReference>
<dbReference type="InterPro" id="IPR012310">
    <property type="entry name" value="DNA_ligase_ATP-dep_cent"/>
</dbReference>
<dbReference type="GO" id="GO:0006281">
    <property type="term" value="P:DNA repair"/>
    <property type="evidence" value="ECO:0007669"/>
    <property type="project" value="InterPro"/>
</dbReference>
<dbReference type="Gene3D" id="3.30.470.30">
    <property type="entry name" value="DNA ligase/mRNA capping enzyme"/>
    <property type="match status" value="1"/>
</dbReference>
<feature type="domain" description="ATP-dependent DNA ligase family profile" evidence="3">
    <location>
        <begin position="101"/>
        <end position="197"/>
    </location>
</feature>
<evidence type="ECO:0000256" key="2">
    <source>
        <dbReference type="ARBA" id="ARBA00022598"/>
    </source>
</evidence>